<reference evidence="7" key="1">
    <citation type="submission" date="2016-10" db="EMBL/GenBank/DDBJ databases">
        <authorList>
            <person name="Varghese N."/>
            <person name="Submissions S."/>
        </authorList>
    </citation>
    <scope>NUCLEOTIDE SEQUENCE [LARGE SCALE GENOMIC DNA]</scope>
    <source>
        <strain evidence="7">JCM 18195</strain>
    </source>
</reference>
<sequence length="80" mass="9044">MSEPHIARRSPYGVAVEAGKDYWWCRCGRSQSQPFCDGSHKGSEFTPLLFHAQRSETLYFCGCKHTGTPPLCDGTHQRLK</sequence>
<dbReference type="Pfam" id="PF09360">
    <property type="entry name" value="zf-CDGSH"/>
    <property type="match status" value="1"/>
</dbReference>
<keyword evidence="2" id="KW-0479">Metal-binding</keyword>
<keyword evidence="7" id="KW-1185">Reference proteome</keyword>
<proteinExistence type="predicted"/>
<gene>
    <name evidence="6" type="ORF">SAMN05216229_101312</name>
</gene>
<evidence type="ECO:0000259" key="5">
    <source>
        <dbReference type="SMART" id="SM00704"/>
    </source>
</evidence>
<dbReference type="PANTHER" id="PTHR46491">
    <property type="entry name" value="CDGSH IRON SULFUR DOMAIN PROTEIN HOMOLOG"/>
    <property type="match status" value="1"/>
</dbReference>
<dbReference type="Proteomes" id="UP000243084">
    <property type="component" value="Unassembled WGS sequence"/>
</dbReference>
<keyword evidence="4" id="KW-0411">Iron-sulfur</keyword>
<evidence type="ECO:0000256" key="2">
    <source>
        <dbReference type="ARBA" id="ARBA00022723"/>
    </source>
</evidence>
<evidence type="ECO:0000256" key="1">
    <source>
        <dbReference type="ARBA" id="ARBA00022714"/>
    </source>
</evidence>
<dbReference type="InterPro" id="IPR018967">
    <property type="entry name" value="FeS-contain_CDGSH-typ"/>
</dbReference>
<accession>A0A1I5P3V6</accession>
<dbReference type="OrthoDB" id="9795032at2"/>
<dbReference type="GO" id="GO:0051537">
    <property type="term" value="F:2 iron, 2 sulfur cluster binding"/>
    <property type="evidence" value="ECO:0007669"/>
    <property type="project" value="UniProtKB-KW"/>
</dbReference>
<evidence type="ECO:0000256" key="3">
    <source>
        <dbReference type="ARBA" id="ARBA00023004"/>
    </source>
</evidence>
<keyword evidence="1" id="KW-0001">2Fe-2S</keyword>
<feature type="domain" description="Iron-binding zinc finger CDGSH type" evidence="5">
    <location>
        <begin position="9"/>
        <end position="46"/>
    </location>
</feature>
<keyword evidence="3" id="KW-0408">Iron</keyword>
<dbReference type="Gene3D" id="3.40.5.90">
    <property type="entry name" value="CDGSH iron-sulfur domain, mitoNEET-type"/>
    <property type="match status" value="2"/>
</dbReference>
<dbReference type="RefSeq" id="WP_092427611.1">
    <property type="nucleotide sequence ID" value="NZ_FOXM01000001.1"/>
</dbReference>
<dbReference type="InterPro" id="IPR042216">
    <property type="entry name" value="MitoNEET_CISD"/>
</dbReference>
<dbReference type="GO" id="GO:0046872">
    <property type="term" value="F:metal ion binding"/>
    <property type="evidence" value="ECO:0007669"/>
    <property type="project" value="UniProtKB-KW"/>
</dbReference>
<dbReference type="SMART" id="SM00704">
    <property type="entry name" value="ZnF_CDGSH"/>
    <property type="match status" value="2"/>
</dbReference>
<evidence type="ECO:0000256" key="4">
    <source>
        <dbReference type="ARBA" id="ARBA00023014"/>
    </source>
</evidence>
<feature type="domain" description="Iron-binding zinc finger CDGSH type" evidence="5">
    <location>
        <begin position="47"/>
        <end position="80"/>
    </location>
</feature>
<dbReference type="PANTHER" id="PTHR46491:SF3">
    <property type="entry name" value="CDGSH IRON-SULFUR DOMAIN-CONTAINING PROTEIN 3, MITOCHONDRIAL"/>
    <property type="match status" value="1"/>
</dbReference>
<name>A0A1I5P3V6_9GAMM</name>
<dbReference type="InterPro" id="IPR052950">
    <property type="entry name" value="CISD"/>
</dbReference>
<dbReference type="EMBL" id="FOXM01000001">
    <property type="protein sequence ID" value="SFP28778.1"/>
    <property type="molecule type" value="Genomic_DNA"/>
</dbReference>
<evidence type="ECO:0000313" key="6">
    <source>
        <dbReference type="EMBL" id="SFP28778.1"/>
    </source>
</evidence>
<protein>
    <submittedName>
        <fullName evidence="6">Iron-binding zinc finger CDGSH type</fullName>
    </submittedName>
</protein>
<dbReference type="AlphaFoldDB" id="A0A1I5P3V6"/>
<evidence type="ECO:0000313" key="7">
    <source>
        <dbReference type="Proteomes" id="UP000243084"/>
    </source>
</evidence>
<dbReference type="GO" id="GO:0005737">
    <property type="term" value="C:cytoplasm"/>
    <property type="evidence" value="ECO:0007669"/>
    <property type="project" value="UniProtKB-ARBA"/>
</dbReference>
<organism evidence="6 7">
    <name type="scientific">Geopseudomonas sagittaria</name>
    <dbReference type="NCBI Taxonomy" id="1135990"/>
    <lineage>
        <taxon>Bacteria</taxon>
        <taxon>Pseudomonadati</taxon>
        <taxon>Pseudomonadota</taxon>
        <taxon>Gammaproteobacteria</taxon>
        <taxon>Pseudomonadales</taxon>
        <taxon>Pseudomonadaceae</taxon>
        <taxon>Geopseudomonas</taxon>
    </lineage>
</organism>